<sequence>MKGQTSLEEKDCPGGAHYTREIRRGRLPEQRAL</sequence>
<dbReference type="KEGG" id="fox:FOXG_21430"/>
<dbReference type="VEuPathDB" id="FungiDB:FOXG_21430"/>
<dbReference type="VEuPathDB" id="FungiDB:FOXG_20865"/>
<proteinExistence type="predicted"/>
<accession>A0A0J9VRY6</accession>
<evidence type="ECO:0000313" key="4">
    <source>
        <dbReference type="Proteomes" id="UP000009097"/>
    </source>
</evidence>
<evidence type="ECO:0000313" key="3">
    <source>
        <dbReference type="EMBL" id="KNB15671.1"/>
    </source>
</evidence>
<dbReference type="GeneID" id="28962136"/>
<reference evidence="2" key="2">
    <citation type="journal article" date="2010" name="Nature">
        <title>Comparative genomics reveals mobile pathogenicity chromosomes in Fusarium.</title>
        <authorList>
            <person name="Ma L.J."/>
            <person name="van der Does H.C."/>
            <person name="Borkovich K.A."/>
            <person name="Coleman J.J."/>
            <person name="Daboussi M.J."/>
            <person name="Di Pietro A."/>
            <person name="Dufresne M."/>
            <person name="Freitag M."/>
            <person name="Grabherr M."/>
            <person name="Henrissat B."/>
            <person name="Houterman P.M."/>
            <person name="Kang S."/>
            <person name="Shim W.B."/>
            <person name="Woloshuk C."/>
            <person name="Xie X."/>
            <person name="Xu J.R."/>
            <person name="Antoniw J."/>
            <person name="Baker S.E."/>
            <person name="Bluhm B.H."/>
            <person name="Breakspear A."/>
            <person name="Brown D.W."/>
            <person name="Butchko R.A."/>
            <person name="Chapman S."/>
            <person name="Coulson R."/>
            <person name="Coutinho P.M."/>
            <person name="Danchin E.G."/>
            <person name="Diener A."/>
            <person name="Gale L.R."/>
            <person name="Gardiner D.M."/>
            <person name="Goff S."/>
            <person name="Hammond-Kosack K.E."/>
            <person name="Hilburn K."/>
            <person name="Hua-Van A."/>
            <person name="Jonkers W."/>
            <person name="Kazan K."/>
            <person name="Kodira C.D."/>
            <person name="Koehrsen M."/>
            <person name="Kumar L."/>
            <person name="Lee Y.H."/>
            <person name="Li L."/>
            <person name="Manners J.M."/>
            <person name="Miranda-Saavedra D."/>
            <person name="Mukherjee M."/>
            <person name="Park G."/>
            <person name="Park J."/>
            <person name="Park S.Y."/>
            <person name="Proctor R.H."/>
            <person name="Regev A."/>
            <person name="Ruiz-Roldan M.C."/>
            <person name="Sain D."/>
            <person name="Sakthikumar S."/>
            <person name="Sykes S."/>
            <person name="Schwartz D.C."/>
            <person name="Turgeon B.G."/>
            <person name="Wapinski I."/>
            <person name="Yoder O."/>
            <person name="Young S."/>
            <person name="Zeng Q."/>
            <person name="Zhou S."/>
            <person name="Galagan J."/>
            <person name="Cuomo C.A."/>
            <person name="Kistler H.C."/>
            <person name="Rep M."/>
        </authorList>
    </citation>
    <scope>NUCLEOTIDE SEQUENCE [LARGE SCALE GENOMIC DNA]</scope>
    <source>
        <strain evidence="2">4287</strain>
    </source>
</reference>
<gene>
    <name evidence="2" type="ORF">FOXG_20865</name>
    <name evidence="3" type="ORF">FOXG_21430</name>
</gene>
<reference evidence="2" key="1">
    <citation type="submission" date="2007-04" db="EMBL/GenBank/DDBJ databases">
        <authorList>
            <consortium name="The Broad Institute Genome Sequencing Platform"/>
            <person name="Birren B."/>
            <person name="Lander E."/>
            <person name="Galagan J."/>
            <person name="Nusbaum C."/>
            <person name="Devon K."/>
            <person name="Ma L.-J."/>
            <person name="Jaffe D."/>
            <person name="Butler J."/>
            <person name="Alvarez P."/>
            <person name="Gnerre S."/>
            <person name="Grabherr M."/>
            <person name="Kleber M."/>
            <person name="Mauceli E."/>
            <person name="Brockman W."/>
            <person name="MacCallum I.A."/>
            <person name="Young S."/>
            <person name="LaButti K."/>
            <person name="DeCaprio D."/>
            <person name="Crawford M."/>
            <person name="Koehrsen M."/>
            <person name="Engels R."/>
            <person name="Montgomery P."/>
            <person name="Pearson M."/>
            <person name="Howarth C."/>
            <person name="Larson L."/>
            <person name="White J."/>
            <person name="O'Leary S."/>
            <person name="Kodira C."/>
            <person name="Zeng Q."/>
            <person name="Yandava C."/>
            <person name="Alvarado L."/>
            <person name="Kistler C."/>
            <person name="Shim W.-B."/>
            <person name="Kang S."/>
            <person name="Woloshuk C."/>
        </authorList>
    </citation>
    <scope>NUCLEOTIDE SEQUENCE</scope>
    <source>
        <strain evidence="2">4287</strain>
    </source>
</reference>
<dbReference type="EMBL" id="DS231713">
    <property type="protein sequence ID" value="KNB13638.1"/>
    <property type="molecule type" value="Genomic_DNA"/>
</dbReference>
<dbReference type="EMBL" id="DS231716">
    <property type="protein sequence ID" value="KNB15671.1"/>
    <property type="molecule type" value="Genomic_DNA"/>
</dbReference>
<dbReference type="RefSeq" id="XP_018251683.1">
    <property type="nucleotide sequence ID" value="XM_018401182.1"/>
</dbReference>
<dbReference type="RefSeq" id="XP_018253716.1">
    <property type="nucleotide sequence ID" value="XM_018401765.1"/>
</dbReference>
<feature type="compositionally biased region" description="Basic and acidic residues" evidence="1">
    <location>
        <begin position="7"/>
        <end position="33"/>
    </location>
</feature>
<evidence type="ECO:0000313" key="2">
    <source>
        <dbReference type="EMBL" id="KNB13638.1"/>
    </source>
</evidence>
<dbReference type="AlphaFoldDB" id="A0A0J9VRY6"/>
<feature type="region of interest" description="Disordered" evidence="1">
    <location>
        <begin position="1"/>
        <end position="33"/>
    </location>
</feature>
<name>A0A0J9VRY6_FUSO4</name>
<evidence type="ECO:0000256" key="1">
    <source>
        <dbReference type="SAM" id="MobiDB-lite"/>
    </source>
</evidence>
<dbReference type="KEGG" id="fox:FOXG_20865"/>
<protein>
    <submittedName>
        <fullName evidence="2">Uncharacterized protein</fullName>
    </submittedName>
</protein>
<dbReference type="Proteomes" id="UP000009097">
    <property type="component" value="Unassembled WGS sequence"/>
</dbReference>
<organism evidence="2 4">
    <name type="scientific">Fusarium oxysporum f. sp. lycopersici (strain 4287 / CBS 123668 / FGSC 9935 / NRRL 34936)</name>
    <name type="common">Fusarium vascular wilt of tomato</name>
    <dbReference type="NCBI Taxonomy" id="426428"/>
    <lineage>
        <taxon>Eukaryota</taxon>
        <taxon>Fungi</taxon>
        <taxon>Dikarya</taxon>
        <taxon>Ascomycota</taxon>
        <taxon>Pezizomycotina</taxon>
        <taxon>Sordariomycetes</taxon>
        <taxon>Hypocreomycetidae</taxon>
        <taxon>Hypocreales</taxon>
        <taxon>Nectriaceae</taxon>
        <taxon>Fusarium</taxon>
        <taxon>Fusarium oxysporum species complex</taxon>
    </lineage>
</organism>
<dbReference type="GeneID" id="28961571"/>